<accession>A0A7Z7BAJ8</accession>
<proteinExistence type="predicted"/>
<protein>
    <recommendedName>
        <fullName evidence="4">Pilus assembly protein</fullName>
    </recommendedName>
</protein>
<dbReference type="AlphaFoldDB" id="A0A7Z7BAJ8"/>
<evidence type="ECO:0000313" key="3">
    <source>
        <dbReference type="Proteomes" id="UP000198900"/>
    </source>
</evidence>
<keyword evidence="1" id="KW-0472">Membrane</keyword>
<organism evidence="2 3">
    <name type="scientific">Paraburkholderia steynii</name>
    <dbReference type="NCBI Taxonomy" id="1245441"/>
    <lineage>
        <taxon>Bacteria</taxon>
        <taxon>Pseudomonadati</taxon>
        <taxon>Pseudomonadota</taxon>
        <taxon>Betaproteobacteria</taxon>
        <taxon>Burkholderiales</taxon>
        <taxon>Burkholderiaceae</taxon>
        <taxon>Paraburkholderia</taxon>
    </lineage>
</organism>
<comment type="caution">
    <text evidence="2">The sequence shown here is derived from an EMBL/GenBank/DDBJ whole genome shotgun (WGS) entry which is preliminary data.</text>
</comment>
<keyword evidence="3" id="KW-1185">Reference proteome</keyword>
<keyword evidence="1" id="KW-0812">Transmembrane</keyword>
<evidence type="ECO:0008006" key="4">
    <source>
        <dbReference type="Google" id="ProtNLM"/>
    </source>
</evidence>
<reference evidence="2" key="1">
    <citation type="submission" date="2016-10" db="EMBL/GenBank/DDBJ databases">
        <authorList>
            <person name="Varghese N."/>
            <person name="Submissions S."/>
        </authorList>
    </citation>
    <scope>NUCLEOTIDE SEQUENCE [LARGE SCALE GENOMIC DNA]</scope>
    <source>
        <strain evidence="2">YR281</strain>
    </source>
</reference>
<evidence type="ECO:0000256" key="1">
    <source>
        <dbReference type="SAM" id="Phobius"/>
    </source>
</evidence>
<feature type="transmembrane region" description="Helical" evidence="1">
    <location>
        <begin position="21"/>
        <end position="41"/>
    </location>
</feature>
<evidence type="ECO:0000313" key="2">
    <source>
        <dbReference type="EMBL" id="SDH95027.1"/>
    </source>
</evidence>
<dbReference type="EMBL" id="FNDI01000010">
    <property type="protein sequence ID" value="SDH95027.1"/>
    <property type="molecule type" value="Genomic_DNA"/>
</dbReference>
<dbReference type="Proteomes" id="UP000198900">
    <property type="component" value="Unassembled WGS sequence"/>
</dbReference>
<gene>
    <name evidence="2" type="ORF">SAMN04487926_11022</name>
</gene>
<sequence>MISSPCRHKRRLHRHAHDRGIALPVVLLIAAMMLATSAAWFEQSVAAARNAAGMADHLIALHAADSALSTCARNVVNGALAGMPGMSGVGGEPVGWKSQTTFEANAIAPFAWWPTSLSFRAPQCLIEKWQLTNRASAQTWLVTARGYGRKVDSQMWLQLQLVVEGSTIEKHWRRVAARPF</sequence>
<keyword evidence="1" id="KW-1133">Transmembrane helix</keyword>
<name>A0A7Z7BAJ8_9BURK</name>